<name>A0A2S6MWL6_RHOGL</name>
<dbReference type="PANTHER" id="PTHR43581">
    <property type="entry name" value="ATP/GTP PHOSPHATASE"/>
    <property type="match status" value="1"/>
</dbReference>
<evidence type="ECO:0000259" key="1">
    <source>
        <dbReference type="Pfam" id="PF13304"/>
    </source>
</evidence>
<dbReference type="PANTHER" id="PTHR43581:SF4">
    <property type="entry name" value="ATP_GTP PHOSPHATASE"/>
    <property type="match status" value="1"/>
</dbReference>
<dbReference type="InterPro" id="IPR027417">
    <property type="entry name" value="P-loop_NTPase"/>
</dbReference>
<feature type="domain" description="ATPase AAA-type core" evidence="1">
    <location>
        <begin position="24"/>
        <end position="308"/>
    </location>
</feature>
<proteinExistence type="predicted"/>
<protein>
    <recommendedName>
        <fullName evidence="1">ATPase AAA-type core domain-containing protein</fullName>
    </recommendedName>
</protein>
<reference evidence="2 3" key="1">
    <citation type="journal article" date="2018" name="Arch. Microbiol.">
        <title>New insights into the metabolic potential of the phototrophic purple bacterium Rhodopila globiformis DSM 161(T) from its draft genome sequence and evidence for a vanadium-dependent nitrogenase.</title>
        <authorList>
            <person name="Imhoff J.F."/>
            <person name="Rahn T."/>
            <person name="Kunzel S."/>
            <person name="Neulinger S.C."/>
        </authorList>
    </citation>
    <scope>NUCLEOTIDE SEQUENCE [LARGE SCALE GENOMIC DNA]</scope>
    <source>
        <strain evidence="2 3">DSM 161</strain>
    </source>
</reference>
<accession>A0A2S6MWL6</accession>
<evidence type="ECO:0000313" key="3">
    <source>
        <dbReference type="Proteomes" id="UP000239724"/>
    </source>
</evidence>
<sequence>MFRSVQIMGYRGFSRYEMGDLARVNLLVGKNNSGKTSVLEALYLLGAGGDPAALWRIANRRGERFDGRRPEIDVSHMFMGHELSVGSSFSVAGTNGSLPQSVVLTIEDRAERPDQNELNLLGDEFELSRRRLLISIASTASPRPQILQLSRQGGLDPEITRRLPGSRQDAEPNVHFISTDSLAGNELVRHWDQVQLTPNEELVLGALRFVDPSIEQIRSFGSGAVYGPRGGFIVKRKGEAVPFPLGSLGDGAWRMLAMAIVLTQCAGGMLFVDEIDTGLHYTVMADMWRMIYSAAKQFDVQVFASTHSYDCVYSLSTICRSAKTEDAEITIQRIEADRSTATPFSGAEIRTAAERQIEIR</sequence>
<dbReference type="GO" id="GO:0016887">
    <property type="term" value="F:ATP hydrolysis activity"/>
    <property type="evidence" value="ECO:0007669"/>
    <property type="project" value="InterPro"/>
</dbReference>
<gene>
    <name evidence="2" type="ORF">CCS01_28895</name>
</gene>
<dbReference type="Pfam" id="PF13304">
    <property type="entry name" value="AAA_21"/>
    <property type="match status" value="1"/>
</dbReference>
<organism evidence="2 3">
    <name type="scientific">Rhodopila globiformis</name>
    <name type="common">Rhodopseudomonas globiformis</name>
    <dbReference type="NCBI Taxonomy" id="1071"/>
    <lineage>
        <taxon>Bacteria</taxon>
        <taxon>Pseudomonadati</taxon>
        <taxon>Pseudomonadota</taxon>
        <taxon>Alphaproteobacteria</taxon>
        <taxon>Acetobacterales</taxon>
        <taxon>Acetobacteraceae</taxon>
        <taxon>Rhodopila</taxon>
    </lineage>
</organism>
<comment type="caution">
    <text evidence="2">The sequence shown here is derived from an EMBL/GenBank/DDBJ whole genome shotgun (WGS) entry which is preliminary data.</text>
</comment>
<dbReference type="GO" id="GO:0005524">
    <property type="term" value="F:ATP binding"/>
    <property type="evidence" value="ECO:0007669"/>
    <property type="project" value="InterPro"/>
</dbReference>
<dbReference type="InterPro" id="IPR003959">
    <property type="entry name" value="ATPase_AAA_core"/>
</dbReference>
<dbReference type="Proteomes" id="UP000239724">
    <property type="component" value="Unassembled WGS sequence"/>
</dbReference>
<dbReference type="AlphaFoldDB" id="A0A2S6MWL6"/>
<keyword evidence="3" id="KW-1185">Reference proteome</keyword>
<dbReference type="EMBL" id="NHRY01000266">
    <property type="protein sequence ID" value="PPQ26752.1"/>
    <property type="molecule type" value="Genomic_DNA"/>
</dbReference>
<dbReference type="Gene3D" id="3.40.50.300">
    <property type="entry name" value="P-loop containing nucleotide triphosphate hydrolases"/>
    <property type="match status" value="2"/>
</dbReference>
<dbReference type="RefSeq" id="WP_104522299.1">
    <property type="nucleotide sequence ID" value="NZ_NHRY01000266.1"/>
</dbReference>
<evidence type="ECO:0000313" key="2">
    <source>
        <dbReference type="EMBL" id="PPQ26752.1"/>
    </source>
</evidence>
<dbReference type="SUPFAM" id="SSF52540">
    <property type="entry name" value="P-loop containing nucleoside triphosphate hydrolases"/>
    <property type="match status" value="1"/>
</dbReference>
<dbReference type="InterPro" id="IPR051396">
    <property type="entry name" value="Bact_Antivir_Def_Nuclease"/>
</dbReference>